<organism evidence="2 3">
    <name type="scientific">Hibiscus sabdariffa</name>
    <name type="common">roselle</name>
    <dbReference type="NCBI Taxonomy" id="183260"/>
    <lineage>
        <taxon>Eukaryota</taxon>
        <taxon>Viridiplantae</taxon>
        <taxon>Streptophyta</taxon>
        <taxon>Embryophyta</taxon>
        <taxon>Tracheophyta</taxon>
        <taxon>Spermatophyta</taxon>
        <taxon>Magnoliopsida</taxon>
        <taxon>eudicotyledons</taxon>
        <taxon>Gunneridae</taxon>
        <taxon>Pentapetalae</taxon>
        <taxon>rosids</taxon>
        <taxon>malvids</taxon>
        <taxon>Malvales</taxon>
        <taxon>Malvaceae</taxon>
        <taxon>Malvoideae</taxon>
        <taxon>Hibiscus</taxon>
    </lineage>
</organism>
<feature type="region of interest" description="Disordered" evidence="1">
    <location>
        <begin position="117"/>
        <end position="139"/>
    </location>
</feature>
<gene>
    <name evidence="2" type="ORF">V6N11_062132</name>
</gene>
<protein>
    <submittedName>
        <fullName evidence="2">Uncharacterized protein</fullName>
    </submittedName>
</protein>
<accession>A0ABR2PRR2</accession>
<comment type="caution">
    <text evidence="2">The sequence shown here is derived from an EMBL/GenBank/DDBJ whole genome shotgun (WGS) entry which is preliminary data.</text>
</comment>
<evidence type="ECO:0000256" key="1">
    <source>
        <dbReference type="SAM" id="MobiDB-lite"/>
    </source>
</evidence>
<keyword evidence="3" id="KW-1185">Reference proteome</keyword>
<reference evidence="2 3" key="1">
    <citation type="journal article" date="2024" name="G3 (Bethesda)">
        <title>Genome assembly of Hibiscus sabdariffa L. provides insights into metabolisms of medicinal natural products.</title>
        <authorList>
            <person name="Kim T."/>
        </authorList>
    </citation>
    <scope>NUCLEOTIDE SEQUENCE [LARGE SCALE GENOMIC DNA]</scope>
    <source>
        <strain evidence="2">TK-2024</strain>
        <tissue evidence="2">Old leaves</tissue>
    </source>
</reference>
<sequence length="212" mass="23656">MVEENAENGMIGTARGLVVAAGLETQEGRNLKNHRWGVKPLVVQYQQVRNLPQDCRLGRACMSVPNMRRAWIATCLALSRTWESPVAKLVAEVWMVRPRLMIGYDIRCGLGAAGDVDDRRGSETATPGSIDGRRTQGRRGWVSGTISRGHHRVGVRMEQGVLGYSSRGARWISVGNVVDLKKSSKIQIEKKKRVSVCRVGMEEEEFGKKRER</sequence>
<dbReference type="EMBL" id="JBBPBN010000052">
    <property type="protein sequence ID" value="KAK8991108.1"/>
    <property type="molecule type" value="Genomic_DNA"/>
</dbReference>
<evidence type="ECO:0000313" key="3">
    <source>
        <dbReference type="Proteomes" id="UP001396334"/>
    </source>
</evidence>
<evidence type="ECO:0000313" key="2">
    <source>
        <dbReference type="EMBL" id="KAK8991108.1"/>
    </source>
</evidence>
<name>A0ABR2PRR2_9ROSI</name>
<proteinExistence type="predicted"/>
<dbReference type="Proteomes" id="UP001396334">
    <property type="component" value="Unassembled WGS sequence"/>
</dbReference>